<feature type="region of interest" description="Disordered" evidence="1">
    <location>
        <begin position="143"/>
        <end position="162"/>
    </location>
</feature>
<evidence type="ECO:0000313" key="3">
    <source>
        <dbReference type="Proteomes" id="UP000070433"/>
    </source>
</evidence>
<evidence type="ECO:0000313" key="2">
    <source>
        <dbReference type="EMBL" id="AMO22915.1"/>
    </source>
</evidence>
<accession>A0A127JSN2</accession>
<sequence length="162" mass="17006">MSVPPIPAALVDMVGRGVSVHVASRDARMRPSVMRGLGLDLDLAAGRITVFVSREQAGQLVLDLSANGHVAVVVSEPLSHRAMQLKATRATLRNAVAADEAVLARYLASMERAVQSVGHAPRMARAMLAHRIEDLVAVSFTPDQAFDQTPGPKAGAALGGQP</sequence>
<dbReference type="EMBL" id="CP010951">
    <property type="protein sequence ID" value="AMO22915.1"/>
    <property type="molecule type" value="Genomic_DNA"/>
</dbReference>
<name>A0A127JSN2_9BURK</name>
<dbReference type="AlphaFoldDB" id="A0A127JSN2"/>
<dbReference type="InterPro" id="IPR012349">
    <property type="entry name" value="Split_barrel_FMN-bd"/>
</dbReference>
<gene>
    <name evidence="2" type="ORF">UC35_08455</name>
</gene>
<keyword evidence="3" id="KW-1185">Reference proteome</keyword>
<dbReference type="Gene3D" id="2.30.110.10">
    <property type="entry name" value="Electron Transport, Fmn-binding Protein, Chain A"/>
    <property type="match status" value="1"/>
</dbReference>
<reference evidence="2 3" key="1">
    <citation type="journal article" date="2014" name="Int. J. Syst. Evol. Microbiol.">
        <title>Ramlibacter solisilvae sp. nov., isolated from forest soil, and emended description of the genus Ramlibacter.</title>
        <authorList>
            <person name="Lee H.J."/>
            <person name="Lee S.H."/>
            <person name="Lee S.S."/>
            <person name="Lee J.S."/>
            <person name="Kim Y."/>
            <person name="Kim S.C."/>
            <person name="Jeon C.O."/>
        </authorList>
    </citation>
    <scope>NUCLEOTIDE SEQUENCE [LARGE SCALE GENOMIC DNA]</scope>
    <source>
        <strain evidence="2 3">5-10</strain>
    </source>
</reference>
<dbReference type="OrthoDB" id="334393at2"/>
<protein>
    <recommendedName>
        <fullName evidence="4">Pyridoxamine 5'-phosphate oxidase putative domain-containing protein</fullName>
    </recommendedName>
</protein>
<dbReference type="RefSeq" id="WP_061498004.1">
    <property type="nucleotide sequence ID" value="NZ_CP010951.1"/>
</dbReference>
<organism evidence="2 3">
    <name type="scientific">Ramlibacter tataouinensis</name>
    <dbReference type="NCBI Taxonomy" id="94132"/>
    <lineage>
        <taxon>Bacteria</taxon>
        <taxon>Pseudomonadati</taxon>
        <taxon>Pseudomonadota</taxon>
        <taxon>Betaproteobacteria</taxon>
        <taxon>Burkholderiales</taxon>
        <taxon>Comamonadaceae</taxon>
        <taxon>Ramlibacter</taxon>
    </lineage>
</organism>
<dbReference type="PATRIC" id="fig|94132.3.peg.1722"/>
<evidence type="ECO:0008006" key="4">
    <source>
        <dbReference type="Google" id="ProtNLM"/>
    </source>
</evidence>
<proteinExistence type="predicted"/>
<dbReference type="Proteomes" id="UP000070433">
    <property type="component" value="Chromosome"/>
</dbReference>
<evidence type="ECO:0000256" key="1">
    <source>
        <dbReference type="SAM" id="MobiDB-lite"/>
    </source>
</evidence>